<evidence type="ECO:0000313" key="3">
    <source>
        <dbReference type="Proteomes" id="UP001500742"/>
    </source>
</evidence>
<dbReference type="RefSeq" id="WP_259088908.1">
    <property type="nucleotide sequence ID" value="NZ_BAAAZC010000009.1"/>
</dbReference>
<accession>A0ABP7PJ90</accession>
<organism evidence="2 3">
    <name type="scientific">Mucilaginibacter dorajii</name>
    <dbReference type="NCBI Taxonomy" id="692994"/>
    <lineage>
        <taxon>Bacteria</taxon>
        <taxon>Pseudomonadati</taxon>
        <taxon>Bacteroidota</taxon>
        <taxon>Sphingobacteriia</taxon>
        <taxon>Sphingobacteriales</taxon>
        <taxon>Sphingobacteriaceae</taxon>
        <taxon>Mucilaginibacter</taxon>
    </lineage>
</organism>
<name>A0ABP7PJ90_9SPHI</name>
<evidence type="ECO:0000259" key="1">
    <source>
        <dbReference type="Pfam" id="PF21956"/>
    </source>
</evidence>
<dbReference type="InterPro" id="IPR053830">
    <property type="entry name" value="DUF6922"/>
</dbReference>
<comment type="caution">
    <text evidence="2">The sequence shown here is derived from an EMBL/GenBank/DDBJ whole genome shotgun (WGS) entry which is preliminary data.</text>
</comment>
<proteinExistence type="predicted"/>
<feature type="domain" description="DUF6922" evidence="1">
    <location>
        <begin position="6"/>
        <end position="52"/>
    </location>
</feature>
<keyword evidence="3" id="KW-1185">Reference proteome</keyword>
<dbReference type="Proteomes" id="UP001500742">
    <property type="component" value="Unassembled WGS sequence"/>
</dbReference>
<sequence length="52" mass="6119">MNKPVLSKNAFWDVDMAIIDYAKNASYVIYKVFDRGNLDDILSILNFYEQKK</sequence>
<gene>
    <name evidence="2" type="ORF">GCM10022210_13980</name>
</gene>
<protein>
    <recommendedName>
        <fullName evidence="1">DUF6922 domain-containing protein</fullName>
    </recommendedName>
</protein>
<evidence type="ECO:0000313" key="2">
    <source>
        <dbReference type="EMBL" id="GAA3966582.1"/>
    </source>
</evidence>
<dbReference type="Pfam" id="PF21956">
    <property type="entry name" value="DUF6922"/>
    <property type="match status" value="1"/>
</dbReference>
<dbReference type="EMBL" id="BAAAZC010000009">
    <property type="protein sequence ID" value="GAA3966582.1"/>
    <property type="molecule type" value="Genomic_DNA"/>
</dbReference>
<reference evidence="3" key="1">
    <citation type="journal article" date="2019" name="Int. J. Syst. Evol. Microbiol.">
        <title>The Global Catalogue of Microorganisms (GCM) 10K type strain sequencing project: providing services to taxonomists for standard genome sequencing and annotation.</title>
        <authorList>
            <consortium name="The Broad Institute Genomics Platform"/>
            <consortium name="The Broad Institute Genome Sequencing Center for Infectious Disease"/>
            <person name="Wu L."/>
            <person name="Ma J."/>
        </authorList>
    </citation>
    <scope>NUCLEOTIDE SEQUENCE [LARGE SCALE GENOMIC DNA]</scope>
    <source>
        <strain evidence="3">JCM 16601</strain>
    </source>
</reference>